<comment type="similarity">
    <text evidence="2">Belongs to the EamA transporter family.</text>
</comment>
<comment type="subcellular location">
    <subcellularLocation>
        <location evidence="1">Cell membrane</location>
        <topology evidence="1">Multi-pass membrane protein</topology>
    </subcellularLocation>
</comment>
<gene>
    <name evidence="8" type="ORF">ALQ84_01727</name>
</gene>
<dbReference type="AlphaFoldDB" id="A0A0P9K8Y5"/>
<accession>A0A0P9K8Y5</accession>
<dbReference type="Pfam" id="PF00892">
    <property type="entry name" value="EamA"/>
    <property type="match status" value="1"/>
</dbReference>
<keyword evidence="6" id="KW-1133">Transmembrane helix</keyword>
<sequence length="301" mass="33154">MYKGIALSIGSSCLFGFLYYYATLLRPLNGEQIFGWRMLLMLPCITVFLLVSGEWRHVASISQRLRHKPSQLALLCLSSLLLGSQQWLFMWAPLNGRGLEVSLGYFLLPLVMLMVGKVFYGERLSAMQKAAAVFAVLGVLNELYQVGQFSWATMLVAIGFPLYFMLRRKLATANLGGLWFDILLTFPVAAWFAVGQSGEENAPGFTWQLGVLLAGLAMISAAAFMAYTLAGKLLPFGLFGLLGYVEPVLLVAVAFALGEHIKPAQWLTYVPIWIAVGLLLAEGGRYLAQTSCHSLEKNQPL</sequence>
<reference evidence="8 9" key="1">
    <citation type="submission" date="2018-08" db="EMBL/GenBank/DDBJ databases">
        <title>Recombination of ecologically and evolutionarily significant loci maintains genetic cohesion in the Pseudomonas syringae species complex.</title>
        <authorList>
            <person name="Dillon M."/>
            <person name="Thakur S."/>
            <person name="Almeida R.N.D."/>
            <person name="Weir B.S."/>
            <person name="Guttman D.S."/>
        </authorList>
    </citation>
    <scope>NUCLEOTIDE SEQUENCE [LARGE SCALE GENOMIC DNA]</scope>
    <source>
        <strain evidence="8 9">ICMP 4086</strain>
    </source>
</reference>
<proteinExistence type="inferred from homology"/>
<dbReference type="Proteomes" id="UP000278587">
    <property type="component" value="Unassembled WGS sequence"/>
</dbReference>
<evidence type="ECO:0000313" key="8">
    <source>
        <dbReference type="EMBL" id="RMM07697.1"/>
    </source>
</evidence>
<protein>
    <submittedName>
        <fullName evidence="8">RarD protein, DMT superfamily transporter</fullName>
    </submittedName>
</protein>
<evidence type="ECO:0000256" key="2">
    <source>
        <dbReference type="ARBA" id="ARBA00007362"/>
    </source>
</evidence>
<keyword evidence="3" id="KW-0813">Transport</keyword>
<dbReference type="NCBIfam" id="TIGR00688">
    <property type="entry name" value="rarD"/>
    <property type="match status" value="1"/>
</dbReference>
<name>A0A0P9K8Y5_9PSED</name>
<evidence type="ECO:0000256" key="4">
    <source>
        <dbReference type="ARBA" id="ARBA00022475"/>
    </source>
</evidence>
<evidence type="ECO:0000256" key="6">
    <source>
        <dbReference type="ARBA" id="ARBA00022989"/>
    </source>
</evidence>
<evidence type="ECO:0000256" key="3">
    <source>
        <dbReference type="ARBA" id="ARBA00022448"/>
    </source>
</evidence>
<dbReference type="EMBL" id="RBOC01000132">
    <property type="protein sequence ID" value="RMM07697.1"/>
    <property type="molecule type" value="Genomic_DNA"/>
</dbReference>
<dbReference type="GO" id="GO:0005886">
    <property type="term" value="C:plasma membrane"/>
    <property type="evidence" value="ECO:0007669"/>
    <property type="project" value="UniProtKB-SubCell"/>
</dbReference>
<dbReference type="InterPro" id="IPR037185">
    <property type="entry name" value="EmrE-like"/>
</dbReference>
<evidence type="ECO:0000256" key="7">
    <source>
        <dbReference type="ARBA" id="ARBA00023136"/>
    </source>
</evidence>
<comment type="caution">
    <text evidence="8">The sequence shown here is derived from an EMBL/GenBank/DDBJ whole genome shotgun (WGS) entry which is preliminary data.</text>
</comment>
<dbReference type="RefSeq" id="WP_055008526.1">
    <property type="nucleotide sequence ID" value="NZ_LJPW01000054.1"/>
</dbReference>
<dbReference type="OrthoDB" id="3250831at2"/>
<evidence type="ECO:0000256" key="1">
    <source>
        <dbReference type="ARBA" id="ARBA00004651"/>
    </source>
</evidence>
<organism evidence="8 9">
    <name type="scientific">Pseudomonas caricapapayae</name>
    <dbReference type="NCBI Taxonomy" id="46678"/>
    <lineage>
        <taxon>Bacteria</taxon>
        <taxon>Pseudomonadati</taxon>
        <taxon>Pseudomonadota</taxon>
        <taxon>Gammaproteobacteria</taxon>
        <taxon>Pseudomonadales</taxon>
        <taxon>Pseudomonadaceae</taxon>
        <taxon>Pseudomonas</taxon>
    </lineage>
</organism>
<evidence type="ECO:0000256" key="5">
    <source>
        <dbReference type="ARBA" id="ARBA00022692"/>
    </source>
</evidence>
<dbReference type="SUPFAM" id="SSF103481">
    <property type="entry name" value="Multidrug resistance efflux transporter EmrE"/>
    <property type="match status" value="1"/>
</dbReference>
<dbReference type="InterPro" id="IPR004626">
    <property type="entry name" value="RarD"/>
</dbReference>
<evidence type="ECO:0000313" key="9">
    <source>
        <dbReference type="Proteomes" id="UP000278587"/>
    </source>
</evidence>
<keyword evidence="4" id="KW-1003">Cell membrane</keyword>
<keyword evidence="5" id="KW-0812">Transmembrane</keyword>
<dbReference type="InterPro" id="IPR000620">
    <property type="entry name" value="EamA_dom"/>
</dbReference>
<keyword evidence="7" id="KW-0472">Membrane</keyword>